<dbReference type="InterPro" id="IPR028608">
    <property type="entry name" value="CIAO1/Cia1"/>
</dbReference>
<evidence type="ECO:0000313" key="6">
    <source>
        <dbReference type="Proteomes" id="UP000245771"/>
    </source>
</evidence>
<feature type="repeat" description="WD" evidence="4">
    <location>
        <begin position="94"/>
        <end position="126"/>
    </location>
</feature>
<sequence>MQDEVGGTSSKKVDSTPSLRLVADLKGHSETAWDVAWNPSLPILASCSSDKEVRLFSYTLPSKKENDDQMTIEQNSLASTSSDQPRFALQEVIPTGHKRTVRSVAWSPSGRTLATASFDSTVGIWERVEDVLSSVKGSGMDSNDYTKSSHHQNGTDEPEWDCIGTLEGHDNECKAVAFSQNGGLLASCSRDKSVWVWEVQDQAEFDCLSVLMEHTQDVKCVAWHPKEEILASASYDDTIRLHIDDPSEDWFCYSTLTGHTSTVWSIAFSPCGTFLASGSEDQTVRIWRKLTPEQAEQRGLKVQGKIDGLRQGDRWICMRILKGWHSRSIYSVSWGHPSQNAKPGSFGRLATAGSDGSICVFEVFDNEDGSKPREAGVDFLAPYVELVARQWDAHGEADINCVKWAPAYLKQSVSRTIGEEVKIRELSKKDEANEEAIEASKGFPLRDLLASTADDGSVKVWSI</sequence>
<dbReference type="OrthoDB" id="284782at2759"/>
<organism evidence="5 6">
    <name type="scientific">Meira miltonrushii</name>
    <dbReference type="NCBI Taxonomy" id="1280837"/>
    <lineage>
        <taxon>Eukaryota</taxon>
        <taxon>Fungi</taxon>
        <taxon>Dikarya</taxon>
        <taxon>Basidiomycota</taxon>
        <taxon>Ustilaginomycotina</taxon>
        <taxon>Exobasidiomycetes</taxon>
        <taxon>Exobasidiales</taxon>
        <taxon>Brachybasidiaceae</taxon>
        <taxon>Meira</taxon>
    </lineage>
</organism>
<dbReference type="PRINTS" id="PR00320">
    <property type="entry name" value="GPROTEINBRPT"/>
</dbReference>
<dbReference type="PROSITE" id="PS50294">
    <property type="entry name" value="WD_REPEATS_REGION"/>
    <property type="match status" value="5"/>
</dbReference>
<accession>A0A316VGR2</accession>
<feature type="repeat" description="WD" evidence="4">
    <location>
        <begin position="166"/>
        <end position="200"/>
    </location>
</feature>
<dbReference type="InterPro" id="IPR020472">
    <property type="entry name" value="WD40_PAC1"/>
</dbReference>
<dbReference type="HAMAP" id="MF_03037">
    <property type="entry name" value="ciao1"/>
    <property type="match status" value="1"/>
</dbReference>
<comment type="similarity">
    <text evidence="3">Belongs to the WD repeat CIA1 family.</text>
</comment>
<dbReference type="GO" id="GO:0016226">
    <property type="term" value="P:iron-sulfur cluster assembly"/>
    <property type="evidence" value="ECO:0007669"/>
    <property type="project" value="UniProtKB-UniRule"/>
</dbReference>
<dbReference type="InterPro" id="IPR001680">
    <property type="entry name" value="WD40_rpt"/>
</dbReference>
<evidence type="ECO:0000256" key="3">
    <source>
        <dbReference type="HAMAP-Rule" id="MF_03037"/>
    </source>
</evidence>
<dbReference type="Pfam" id="PF00400">
    <property type="entry name" value="WD40"/>
    <property type="match status" value="6"/>
</dbReference>
<keyword evidence="2" id="KW-0677">Repeat</keyword>
<feature type="repeat" description="WD" evidence="4">
    <location>
        <begin position="256"/>
        <end position="287"/>
    </location>
</feature>
<evidence type="ECO:0000256" key="4">
    <source>
        <dbReference type="PROSITE-ProRule" id="PRU00221"/>
    </source>
</evidence>
<dbReference type="InterPro" id="IPR015943">
    <property type="entry name" value="WD40/YVTN_repeat-like_dom_sf"/>
</dbReference>
<dbReference type="SUPFAM" id="SSF50978">
    <property type="entry name" value="WD40 repeat-like"/>
    <property type="match status" value="1"/>
</dbReference>
<protein>
    <recommendedName>
        <fullName evidence="3">Probable cytosolic iron-sulfur protein assembly protein 1</fullName>
    </recommendedName>
</protein>
<evidence type="ECO:0000313" key="5">
    <source>
        <dbReference type="EMBL" id="PWN36782.1"/>
    </source>
</evidence>
<dbReference type="Proteomes" id="UP000245771">
    <property type="component" value="Unassembled WGS sequence"/>
</dbReference>
<evidence type="ECO:0000256" key="1">
    <source>
        <dbReference type="ARBA" id="ARBA00022574"/>
    </source>
</evidence>
<feature type="repeat" description="WD" evidence="4">
    <location>
        <begin position="25"/>
        <end position="57"/>
    </location>
</feature>
<dbReference type="AlphaFoldDB" id="A0A316VGR2"/>
<dbReference type="PROSITE" id="PS00678">
    <property type="entry name" value="WD_REPEATS_1"/>
    <property type="match status" value="1"/>
</dbReference>
<dbReference type="PANTHER" id="PTHR19920">
    <property type="entry name" value="WD40 PROTEIN CIAO1"/>
    <property type="match status" value="1"/>
</dbReference>
<dbReference type="EMBL" id="KZ819602">
    <property type="protein sequence ID" value="PWN36782.1"/>
    <property type="molecule type" value="Genomic_DNA"/>
</dbReference>
<dbReference type="CDD" id="cd00200">
    <property type="entry name" value="WD40"/>
    <property type="match status" value="1"/>
</dbReference>
<evidence type="ECO:0000256" key="2">
    <source>
        <dbReference type="ARBA" id="ARBA00022737"/>
    </source>
</evidence>
<dbReference type="SMART" id="SM00320">
    <property type="entry name" value="WD40"/>
    <property type="match status" value="7"/>
</dbReference>
<feature type="repeat" description="WD" evidence="4">
    <location>
        <begin position="448"/>
        <end position="463"/>
    </location>
</feature>
<dbReference type="STRING" id="1280837.A0A316VGR2"/>
<name>A0A316VGR2_9BASI</name>
<dbReference type="GO" id="GO:0097361">
    <property type="term" value="C:cytosolic [4Fe-4S] assembly targeting complex"/>
    <property type="evidence" value="ECO:0007669"/>
    <property type="project" value="InterPro"/>
</dbReference>
<dbReference type="PANTHER" id="PTHR19920:SF0">
    <property type="entry name" value="CYTOSOLIC IRON-SULFUR PROTEIN ASSEMBLY PROTEIN CIAO1-RELATED"/>
    <property type="match status" value="1"/>
</dbReference>
<dbReference type="Gene3D" id="2.130.10.10">
    <property type="entry name" value="YVTN repeat-like/Quinoprotein amine dehydrogenase"/>
    <property type="match status" value="2"/>
</dbReference>
<keyword evidence="6" id="KW-1185">Reference proteome</keyword>
<proteinExistence type="inferred from homology"/>
<feature type="repeat" description="WD" evidence="4">
    <location>
        <begin position="211"/>
        <end position="241"/>
    </location>
</feature>
<comment type="function">
    <text evidence="3">Essential component of the cytosolic iron-sulfur (Fe/S) protein assembly machinery. Required for the maturation of extramitochondrial Fe/S proteins.</text>
</comment>
<reference evidence="5 6" key="1">
    <citation type="journal article" date="2018" name="Mol. Biol. Evol.">
        <title>Broad Genomic Sampling Reveals a Smut Pathogenic Ancestry of the Fungal Clade Ustilaginomycotina.</title>
        <authorList>
            <person name="Kijpornyongpan T."/>
            <person name="Mondo S.J."/>
            <person name="Barry K."/>
            <person name="Sandor L."/>
            <person name="Lee J."/>
            <person name="Lipzen A."/>
            <person name="Pangilinan J."/>
            <person name="LaButti K."/>
            <person name="Hainaut M."/>
            <person name="Henrissat B."/>
            <person name="Grigoriev I.V."/>
            <person name="Spatafora J.W."/>
            <person name="Aime M.C."/>
        </authorList>
    </citation>
    <scope>NUCLEOTIDE SEQUENCE [LARGE SCALE GENOMIC DNA]</scope>
    <source>
        <strain evidence="5 6">MCA 3882</strain>
    </source>
</reference>
<dbReference type="InParanoid" id="A0A316VGR2"/>
<gene>
    <name evidence="3" type="primary">CIA1</name>
    <name evidence="5" type="ORF">FA14DRAFT_118605</name>
</gene>
<keyword evidence="1 4" id="KW-0853">WD repeat</keyword>
<dbReference type="InterPro" id="IPR036322">
    <property type="entry name" value="WD40_repeat_dom_sf"/>
</dbReference>
<dbReference type="InterPro" id="IPR019775">
    <property type="entry name" value="WD40_repeat_CS"/>
</dbReference>
<dbReference type="PROSITE" id="PS50082">
    <property type="entry name" value="WD_REPEATS_2"/>
    <property type="match status" value="6"/>
</dbReference>